<feature type="transmembrane region" description="Helical" evidence="7">
    <location>
        <begin position="217"/>
        <end position="235"/>
    </location>
</feature>
<evidence type="ECO:0000256" key="1">
    <source>
        <dbReference type="ARBA" id="ARBA00004651"/>
    </source>
</evidence>
<comment type="caution">
    <text evidence="8">The sequence shown here is derived from an EMBL/GenBank/DDBJ whole genome shotgun (WGS) entry which is preliminary data.</text>
</comment>
<evidence type="ECO:0000256" key="2">
    <source>
        <dbReference type="ARBA" id="ARBA00022475"/>
    </source>
</evidence>
<feature type="region of interest" description="Disordered" evidence="6">
    <location>
        <begin position="1"/>
        <end position="51"/>
    </location>
</feature>
<evidence type="ECO:0000313" key="9">
    <source>
        <dbReference type="Proteomes" id="UP000437736"/>
    </source>
</evidence>
<evidence type="ECO:0000256" key="6">
    <source>
        <dbReference type="SAM" id="MobiDB-lite"/>
    </source>
</evidence>
<dbReference type="Pfam" id="PF09678">
    <property type="entry name" value="Caa3_CtaG"/>
    <property type="match status" value="1"/>
</dbReference>
<dbReference type="InterPro" id="IPR019108">
    <property type="entry name" value="Caa3_assmbl_CtaG-rel"/>
</dbReference>
<feature type="transmembrane region" description="Helical" evidence="7">
    <location>
        <begin position="188"/>
        <end position="205"/>
    </location>
</feature>
<keyword evidence="5 7" id="KW-0472">Membrane</keyword>
<evidence type="ECO:0000313" key="8">
    <source>
        <dbReference type="EMBL" id="MST33340.1"/>
    </source>
</evidence>
<keyword evidence="4 7" id="KW-1133">Transmembrane helix</keyword>
<sequence>GRRAGHVGGQREHRHRDHRRTPGRPPPPSRRPGRRRAGRDPQPPTPLRAKGPPVNLLLQHWSFDPFLIGVAAVVALHEQGLHNLARRSRPARTAARRRRAWAFYGGLALLAITVTSPIDYWAYHYFTVHMVEHLLLMFGVPMLVVYGAPWIPLLHGLPVGVRRRAGRSLVLGRWASPLRAVGRVVRSPAFAIVGFNVVMVLWHLPGPFDLAERDQTVHIWLMHGSFVGFGTLFWLQFIRSRPFSLPLSPARRAQALFLTNVVMFFLAMALSIFSSHPWYAAYAHVSHPGLSRMADQDLGAAILWVCGDFWAFPTFVRAVQAYIDEDRRPAFAFRPGGRPLVRTTPSGVVVSRNRSDR</sequence>
<evidence type="ECO:0008006" key="10">
    <source>
        <dbReference type="Google" id="ProtNLM"/>
    </source>
</evidence>
<feature type="transmembrane region" description="Helical" evidence="7">
    <location>
        <begin position="298"/>
        <end position="319"/>
    </location>
</feature>
<protein>
    <recommendedName>
        <fullName evidence="10">Cytochrome c oxidase assembly protein</fullName>
    </recommendedName>
</protein>
<feature type="non-terminal residue" evidence="8">
    <location>
        <position position="1"/>
    </location>
</feature>
<proteinExistence type="predicted"/>
<evidence type="ECO:0000256" key="5">
    <source>
        <dbReference type="ARBA" id="ARBA00023136"/>
    </source>
</evidence>
<feature type="transmembrane region" description="Helical" evidence="7">
    <location>
        <begin position="255"/>
        <end position="278"/>
    </location>
</feature>
<dbReference type="Proteomes" id="UP000437736">
    <property type="component" value="Unassembled WGS sequence"/>
</dbReference>
<name>A0ABW9QU12_9ACTN</name>
<reference evidence="8 9" key="1">
    <citation type="submission" date="2019-11" db="EMBL/GenBank/DDBJ databases">
        <title>Acidiferrimicrobium australis gen. nov., sp. nov., an acidophilic and obligately heterotrophic, member of the Actinobacteria that catalyses dissimilatory oxido- reduction of iron isolated from metal-rich acidic water in Chile.</title>
        <authorList>
            <person name="Gonzalez D."/>
            <person name="Huber K."/>
            <person name="Hedrich S."/>
            <person name="Rojas-Villalobos C."/>
            <person name="Quatrini R."/>
            <person name="Dinamarca M.A."/>
            <person name="Schwarz A."/>
            <person name="Canales C."/>
            <person name="Nancucheo I."/>
        </authorList>
    </citation>
    <scope>NUCLEOTIDE SEQUENCE [LARGE SCALE GENOMIC DNA]</scope>
    <source>
        <strain evidence="8 9">USS-CCA1</strain>
    </source>
</reference>
<feature type="compositionally biased region" description="Basic residues" evidence="6">
    <location>
        <begin position="12"/>
        <end position="22"/>
    </location>
</feature>
<feature type="transmembrane region" description="Helical" evidence="7">
    <location>
        <begin position="101"/>
        <end position="122"/>
    </location>
</feature>
<evidence type="ECO:0000256" key="3">
    <source>
        <dbReference type="ARBA" id="ARBA00022692"/>
    </source>
</evidence>
<organism evidence="8 9">
    <name type="scientific">Acidiferrimicrobium australe</name>
    <dbReference type="NCBI Taxonomy" id="2664430"/>
    <lineage>
        <taxon>Bacteria</taxon>
        <taxon>Bacillati</taxon>
        <taxon>Actinomycetota</taxon>
        <taxon>Acidimicrobiia</taxon>
        <taxon>Acidimicrobiales</taxon>
        <taxon>Acidimicrobiaceae</taxon>
        <taxon>Acidiferrimicrobium</taxon>
    </lineage>
</organism>
<comment type="subcellular location">
    <subcellularLocation>
        <location evidence="1">Cell membrane</location>
        <topology evidence="1">Multi-pass membrane protein</topology>
    </subcellularLocation>
</comment>
<keyword evidence="3 7" id="KW-0812">Transmembrane</keyword>
<keyword evidence="9" id="KW-1185">Reference proteome</keyword>
<keyword evidence="2" id="KW-1003">Cell membrane</keyword>
<evidence type="ECO:0000256" key="7">
    <source>
        <dbReference type="SAM" id="Phobius"/>
    </source>
</evidence>
<accession>A0ABW9QU12</accession>
<feature type="transmembrane region" description="Helical" evidence="7">
    <location>
        <begin position="134"/>
        <end position="154"/>
    </location>
</feature>
<dbReference type="EMBL" id="WJHE01000565">
    <property type="protein sequence ID" value="MST33340.1"/>
    <property type="molecule type" value="Genomic_DNA"/>
</dbReference>
<evidence type="ECO:0000256" key="4">
    <source>
        <dbReference type="ARBA" id="ARBA00022989"/>
    </source>
</evidence>
<gene>
    <name evidence="8" type="ORF">GHK86_11505</name>
</gene>